<accession>A0A1T4Y6M3</accession>
<evidence type="ECO:0000313" key="3">
    <source>
        <dbReference type="Proteomes" id="UP000190286"/>
    </source>
</evidence>
<evidence type="ECO:0000256" key="1">
    <source>
        <dbReference type="SAM" id="SignalP"/>
    </source>
</evidence>
<dbReference type="EMBL" id="FUYF01000037">
    <property type="protein sequence ID" value="SKA96905.1"/>
    <property type="molecule type" value="Genomic_DNA"/>
</dbReference>
<feature type="chain" id="PRO_5012391418" evidence="1">
    <location>
        <begin position="28"/>
        <end position="158"/>
    </location>
</feature>
<dbReference type="RefSeq" id="WP_078785549.1">
    <property type="nucleotide sequence ID" value="NZ_FUYF01000037.1"/>
</dbReference>
<reference evidence="2 3" key="1">
    <citation type="submission" date="2017-02" db="EMBL/GenBank/DDBJ databases">
        <authorList>
            <person name="Peterson S.W."/>
        </authorList>
    </citation>
    <scope>NUCLEOTIDE SEQUENCE [LARGE SCALE GENOMIC DNA]</scope>
    <source>
        <strain evidence="2 3">ATCC 27749</strain>
    </source>
</reference>
<organism evidence="2 3">
    <name type="scientific">Gemmiger formicilis</name>
    <dbReference type="NCBI Taxonomy" id="745368"/>
    <lineage>
        <taxon>Bacteria</taxon>
        <taxon>Bacillati</taxon>
        <taxon>Bacillota</taxon>
        <taxon>Clostridia</taxon>
        <taxon>Eubacteriales</taxon>
        <taxon>Gemmiger</taxon>
    </lineage>
</organism>
<evidence type="ECO:0000313" key="2">
    <source>
        <dbReference type="EMBL" id="SKA96905.1"/>
    </source>
</evidence>
<feature type="signal peptide" evidence="1">
    <location>
        <begin position="1"/>
        <end position="27"/>
    </location>
</feature>
<gene>
    <name evidence="2" type="ORF">SAMN02745178_02754</name>
</gene>
<dbReference type="Proteomes" id="UP000190286">
    <property type="component" value="Unassembled WGS sequence"/>
</dbReference>
<dbReference type="STRING" id="745368.SAMN02745178_02754"/>
<name>A0A1T4Y6M3_9FIRM</name>
<protein>
    <submittedName>
        <fullName evidence="2">Uncharacterized protein</fullName>
    </submittedName>
</protein>
<proteinExistence type="predicted"/>
<dbReference type="GeneID" id="93339175"/>
<sequence>MSTMKKRIPMFLLALAMMVAMALPTFAASYRPNAQFGYLLNINGSTGSAYQGRALNLMKTDTMGRDQNFIIGTRKGYTGYYMMVTANVNYAVNRSDNGGRAIIWPLSTGSADSRLADNSESVIRLYTSRELLTAREPVGDWSTVYFGGSGISVWVRVH</sequence>
<dbReference type="AlphaFoldDB" id="A0A1T4Y6M3"/>
<keyword evidence="1" id="KW-0732">Signal</keyword>
<keyword evidence="3" id="KW-1185">Reference proteome</keyword>